<evidence type="ECO:0000313" key="2">
    <source>
        <dbReference type="EMBL" id="ELT87056.1"/>
    </source>
</evidence>
<dbReference type="EMBL" id="AMQN01003688">
    <property type="status" value="NOT_ANNOTATED_CDS"/>
    <property type="molecule type" value="Genomic_DNA"/>
</dbReference>
<sequence length="181" mass="19369">MPMQTARRRMSIDMRSTSESAGSIRRQTRPRSRRNGMGNILTGLSPSDVSSLQSNCTSRHSSQPSAPLGTNQDADTNSSSVSLASEVSSTMNSVSSLSSASSEVNRVSVSPLRGAIGEALRADTDSDLGSCSMTPPSPTYFKKRRNAVSNINIICNIRTASTSVSNDMHVQHYMGVIVRLL</sequence>
<name>R7T395_CAPTE</name>
<evidence type="ECO:0000256" key="1">
    <source>
        <dbReference type="SAM" id="MobiDB-lite"/>
    </source>
</evidence>
<evidence type="ECO:0000313" key="3">
    <source>
        <dbReference type="EnsemblMetazoa" id="CapteP222835"/>
    </source>
</evidence>
<reference evidence="4" key="1">
    <citation type="submission" date="2012-12" db="EMBL/GenBank/DDBJ databases">
        <authorList>
            <person name="Hellsten U."/>
            <person name="Grimwood J."/>
            <person name="Chapman J.A."/>
            <person name="Shapiro H."/>
            <person name="Aerts A."/>
            <person name="Otillar R.P."/>
            <person name="Terry A.Y."/>
            <person name="Boore J.L."/>
            <person name="Simakov O."/>
            <person name="Marletaz F."/>
            <person name="Cho S.-J."/>
            <person name="Edsinger-Gonzales E."/>
            <person name="Havlak P."/>
            <person name="Kuo D.-H."/>
            <person name="Larsson T."/>
            <person name="Lv J."/>
            <person name="Arendt D."/>
            <person name="Savage R."/>
            <person name="Osoegawa K."/>
            <person name="de Jong P."/>
            <person name="Lindberg D.R."/>
            <person name="Seaver E.C."/>
            <person name="Weisblat D.A."/>
            <person name="Putnam N.H."/>
            <person name="Grigoriev I.V."/>
            <person name="Rokhsar D.S."/>
        </authorList>
    </citation>
    <scope>NUCLEOTIDE SEQUENCE</scope>
    <source>
        <strain evidence="4">I ESC-2004</strain>
    </source>
</reference>
<feature type="compositionally biased region" description="Polar residues" evidence="1">
    <location>
        <begin position="42"/>
        <end position="77"/>
    </location>
</feature>
<dbReference type="HOGENOM" id="CLU_1490408_0_0_1"/>
<dbReference type="Proteomes" id="UP000014760">
    <property type="component" value="Unassembled WGS sequence"/>
</dbReference>
<protein>
    <submittedName>
        <fullName evidence="2 3">Uncharacterized protein</fullName>
    </submittedName>
</protein>
<keyword evidence="4" id="KW-1185">Reference proteome</keyword>
<feature type="region of interest" description="Disordered" evidence="1">
    <location>
        <begin position="1"/>
        <end position="85"/>
    </location>
</feature>
<organism evidence="2">
    <name type="scientific">Capitella teleta</name>
    <name type="common">Polychaete worm</name>
    <dbReference type="NCBI Taxonomy" id="283909"/>
    <lineage>
        <taxon>Eukaryota</taxon>
        <taxon>Metazoa</taxon>
        <taxon>Spiralia</taxon>
        <taxon>Lophotrochozoa</taxon>
        <taxon>Annelida</taxon>
        <taxon>Polychaeta</taxon>
        <taxon>Sedentaria</taxon>
        <taxon>Scolecida</taxon>
        <taxon>Capitellidae</taxon>
        <taxon>Capitella</taxon>
    </lineage>
</organism>
<gene>
    <name evidence="2" type="ORF">CAPTEDRAFT_222835</name>
</gene>
<dbReference type="AlphaFoldDB" id="R7T395"/>
<accession>R7T395</accession>
<evidence type="ECO:0000313" key="4">
    <source>
        <dbReference type="Proteomes" id="UP000014760"/>
    </source>
</evidence>
<reference evidence="3" key="3">
    <citation type="submission" date="2015-06" db="UniProtKB">
        <authorList>
            <consortium name="EnsemblMetazoa"/>
        </authorList>
    </citation>
    <scope>IDENTIFICATION</scope>
</reference>
<reference evidence="2 4" key="2">
    <citation type="journal article" date="2013" name="Nature">
        <title>Insights into bilaterian evolution from three spiralian genomes.</title>
        <authorList>
            <person name="Simakov O."/>
            <person name="Marletaz F."/>
            <person name="Cho S.J."/>
            <person name="Edsinger-Gonzales E."/>
            <person name="Havlak P."/>
            <person name="Hellsten U."/>
            <person name="Kuo D.H."/>
            <person name="Larsson T."/>
            <person name="Lv J."/>
            <person name="Arendt D."/>
            <person name="Savage R."/>
            <person name="Osoegawa K."/>
            <person name="de Jong P."/>
            <person name="Grimwood J."/>
            <person name="Chapman J.A."/>
            <person name="Shapiro H."/>
            <person name="Aerts A."/>
            <person name="Otillar R.P."/>
            <person name="Terry A.Y."/>
            <person name="Boore J.L."/>
            <person name="Grigoriev I.V."/>
            <person name="Lindberg D.R."/>
            <person name="Seaver E.C."/>
            <person name="Weisblat D.A."/>
            <person name="Putnam N.H."/>
            <person name="Rokhsar D.S."/>
        </authorList>
    </citation>
    <scope>NUCLEOTIDE SEQUENCE</scope>
    <source>
        <strain evidence="2 4">I ESC-2004</strain>
    </source>
</reference>
<dbReference type="EMBL" id="KB312525">
    <property type="protein sequence ID" value="ELT87056.1"/>
    <property type="molecule type" value="Genomic_DNA"/>
</dbReference>
<dbReference type="EnsemblMetazoa" id="CapteT222835">
    <property type="protein sequence ID" value="CapteP222835"/>
    <property type="gene ID" value="CapteG222835"/>
</dbReference>
<proteinExistence type="predicted"/>